<evidence type="ECO:0000256" key="10">
    <source>
        <dbReference type="ARBA" id="ARBA00023304"/>
    </source>
</evidence>
<reference evidence="13 14" key="1">
    <citation type="submission" date="2017-09" db="EMBL/GenBank/DDBJ databases">
        <title>Depth-based differentiation of microbial function through sediment-hosted aquifers and enrichment of novel symbionts in the deep terrestrial subsurface.</title>
        <authorList>
            <person name="Probst A.J."/>
            <person name="Ladd B."/>
            <person name="Jarett J.K."/>
            <person name="Geller-Mcgrath D.E."/>
            <person name="Sieber C.M."/>
            <person name="Emerson J.B."/>
            <person name="Anantharaman K."/>
            <person name="Thomas B.C."/>
            <person name="Malmstrom R."/>
            <person name="Stieglmeier M."/>
            <person name="Klingl A."/>
            <person name="Woyke T."/>
            <person name="Ryan C.M."/>
            <person name="Banfield J.F."/>
        </authorList>
    </citation>
    <scope>NUCLEOTIDE SEQUENCE [LARGE SCALE GENOMIC DNA]</scope>
    <source>
        <strain evidence="13">CG11_big_fil_rev_8_21_14_0_20_42_13</strain>
    </source>
</reference>
<comment type="cofactor">
    <cofactor evidence="11">
        <name>Mn(2+)</name>
        <dbReference type="ChEBI" id="CHEBI:29035"/>
    </cofactor>
</comment>
<dbReference type="SUPFAM" id="SSF51569">
    <property type="entry name" value="Aldolase"/>
    <property type="match status" value="1"/>
</dbReference>
<comment type="similarity">
    <text evidence="2 11">Belongs to the alpha-IPM synthase/homocitrate synthase family. LeuA type 1 subfamily.</text>
</comment>
<evidence type="ECO:0000313" key="13">
    <source>
        <dbReference type="EMBL" id="PIQ88808.1"/>
    </source>
</evidence>
<dbReference type="GO" id="GO:0003852">
    <property type="term" value="F:2-isopropylmalate synthase activity"/>
    <property type="evidence" value="ECO:0007669"/>
    <property type="project" value="UniProtKB-UniRule"/>
</dbReference>
<evidence type="ECO:0000256" key="9">
    <source>
        <dbReference type="ARBA" id="ARBA00023211"/>
    </source>
</evidence>
<evidence type="ECO:0000256" key="1">
    <source>
        <dbReference type="ARBA" id="ARBA00004689"/>
    </source>
</evidence>
<dbReference type="FunFam" id="3.20.20.70:FF:000010">
    <property type="entry name" value="2-isopropylmalate synthase"/>
    <property type="match status" value="1"/>
</dbReference>
<sequence length="510" mass="55520">MDKVIIFDTTLRDGEQAPGASLNKEEKIQIAGALSELGVDVIEAGFPVSSKGDFQSVKSVAAAVKKSSICGLARALKKDIDAAYEALKKAHRPRIHVFLATSKIHMKYKLKKAKDEIVRLSCDSVKYASKLVGDVEFSPEDASRTDPEFLFRVVETVIKAGAKTVNIPDTVGYSEPQEYGSLIAAIKNNVPNINKAVISVHCHDDLGLAVANSLSAVKNGARQIECTINGIGERAGNASLEEIVMALKTRPDLFGGLSTAIKSARIYKTSRLVSKLTGFTVAPNKAIVGANAFRHESGIHQDGVLKKRSTYEIISPQDVGFYETGLVLGKHSGRHALKERLKAIGIKLSEVQLARAFELFKSLADKKKQIFDEDLIAIVEDEIRVSSPIWQLDDFRINSGFRAVPEAWVRLKRKGKNFQAESSGDGPVDACYKAIDKITGLKGRLVDYSIHSVTAGKDAQGEVAIKIRIKNDIISARAASTDIIEASAKAYINAINKFSSKEFRNEPRPS</sequence>
<dbReference type="GO" id="GO:0009098">
    <property type="term" value="P:L-leucine biosynthetic process"/>
    <property type="evidence" value="ECO:0007669"/>
    <property type="project" value="UniProtKB-UniRule"/>
</dbReference>
<evidence type="ECO:0000256" key="11">
    <source>
        <dbReference type="HAMAP-Rule" id="MF_01025"/>
    </source>
</evidence>
<comment type="subunit">
    <text evidence="11">Homodimer.</text>
</comment>
<feature type="binding site" evidence="11">
    <location>
        <position position="237"/>
    </location>
    <ligand>
        <name>Mn(2+)</name>
        <dbReference type="ChEBI" id="CHEBI:29035"/>
    </ligand>
</feature>
<evidence type="ECO:0000256" key="7">
    <source>
        <dbReference type="ARBA" id="ARBA00022679"/>
    </source>
</evidence>
<evidence type="ECO:0000256" key="5">
    <source>
        <dbReference type="ARBA" id="ARBA00022430"/>
    </source>
</evidence>
<dbReference type="Gene3D" id="3.30.160.270">
    <property type="match status" value="1"/>
</dbReference>
<protein>
    <recommendedName>
        <fullName evidence="4 11">2-isopropylmalate synthase</fullName>
        <ecNumber evidence="3 11">2.3.3.13</ecNumber>
    </recommendedName>
    <alternativeName>
        <fullName evidence="11">Alpha-IPM synthase</fullName>
    </alternativeName>
    <alternativeName>
        <fullName evidence="11">Alpha-isopropylmalate synthase</fullName>
    </alternativeName>
</protein>
<dbReference type="Pfam" id="PF08502">
    <property type="entry name" value="LeuA_dimer"/>
    <property type="match status" value="1"/>
</dbReference>
<dbReference type="CDD" id="cd07940">
    <property type="entry name" value="DRE_TIM_IPMS"/>
    <property type="match status" value="1"/>
</dbReference>
<dbReference type="PANTHER" id="PTHR10277">
    <property type="entry name" value="HOMOCITRATE SYNTHASE-RELATED"/>
    <property type="match status" value="1"/>
</dbReference>
<comment type="pathway">
    <text evidence="1 11">Amino-acid biosynthesis; L-leucine biosynthesis; L-leucine from 3-methyl-2-oxobutanoate: step 1/4.</text>
</comment>
<feature type="binding site" evidence="11">
    <location>
        <position position="201"/>
    </location>
    <ligand>
        <name>Mn(2+)</name>
        <dbReference type="ChEBI" id="CHEBI:29035"/>
    </ligand>
</feature>
<keyword evidence="9 11" id="KW-0464">Manganese</keyword>
<dbReference type="SMART" id="SM00917">
    <property type="entry name" value="LeuA_dimer"/>
    <property type="match status" value="1"/>
</dbReference>
<gene>
    <name evidence="11" type="primary">leuA</name>
    <name evidence="13" type="ORF">COV72_05885</name>
</gene>
<keyword evidence="6 11" id="KW-0028">Amino-acid biosynthesis</keyword>
<feature type="region of interest" description="Regulatory domain" evidence="11">
    <location>
        <begin position="391"/>
        <end position="510"/>
    </location>
</feature>
<accession>A0A2H0LWN1</accession>
<dbReference type="NCBIfam" id="NF002087">
    <property type="entry name" value="PRK00915.1-4"/>
    <property type="match status" value="1"/>
</dbReference>
<dbReference type="InterPro" id="IPR002034">
    <property type="entry name" value="AIPM/Hcit_synth_CS"/>
</dbReference>
<evidence type="ECO:0000256" key="2">
    <source>
        <dbReference type="ARBA" id="ARBA00009396"/>
    </source>
</evidence>
<dbReference type="EC" id="2.3.3.13" evidence="3 11"/>
<evidence type="ECO:0000259" key="12">
    <source>
        <dbReference type="PROSITE" id="PS50991"/>
    </source>
</evidence>
<dbReference type="Proteomes" id="UP000229641">
    <property type="component" value="Unassembled WGS sequence"/>
</dbReference>
<evidence type="ECO:0000256" key="8">
    <source>
        <dbReference type="ARBA" id="ARBA00022723"/>
    </source>
</evidence>
<dbReference type="PROSITE" id="PS00815">
    <property type="entry name" value="AIPM_HOMOCIT_SYNTH_1"/>
    <property type="match status" value="1"/>
</dbReference>
<dbReference type="InterPro" id="IPR000891">
    <property type="entry name" value="PYR_CT"/>
</dbReference>
<evidence type="ECO:0000313" key="14">
    <source>
        <dbReference type="Proteomes" id="UP000229641"/>
    </source>
</evidence>
<evidence type="ECO:0000256" key="3">
    <source>
        <dbReference type="ARBA" id="ARBA00012973"/>
    </source>
</evidence>
<dbReference type="Gene3D" id="3.20.20.70">
    <property type="entry name" value="Aldolase class I"/>
    <property type="match status" value="1"/>
</dbReference>
<keyword evidence="5 11" id="KW-0432">Leucine biosynthesis</keyword>
<dbReference type="EMBL" id="PCWA01000084">
    <property type="protein sequence ID" value="PIQ88808.1"/>
    <property type="molecule type" value="Genomic_DNA"/>
</dbReference>
<dbReference type="InterPro" id="IPR054691">
    <property type="entry name" value="LeuA/HCS_post-cat"/>
</dbReference>
<dbReference type="Pfam" id="PF00682">
    <property type="entry name" value="HMGL-like"/>
    <property type="match status" value="1"/>
</dbReference>
<proteinExistence type="inferred from homology"/>
<dbReference type="Gene3D" id="1.10.238.260">
    <property type="match status" value="1"/>
</dbReference>
<keyword evidence="8 11" id="KW-0479">Metal-binding</keyword>
<dbReference type="GO" id="GO:0003985">
    <property type="term" value="F:acetyl-CoA C-acetyltransferase activity"/>
    <property type="evidence" value="ECO:0007669"/>
    <property type="project" value="UniProtKB-UniRule"/>
</dbReference>
<dbReference type="HAMAP" id="MF_01025">
    <property type="entry name" value="LeuA_type1"/>
    <property type="match status" value="1"/>
</dbReference>
<name>A0A2H0LWN1_9BACT</name>
<dbReference type="InterPro" id="IPR036230">
    <property type="entry name" value="LeuA_allosteric_dom_sf"/>
</dbReference>
<keyword evidence="7 11" id="KW-0808">Transferase</keyword>
<dbReference type="InterPro" id="IPR005671">
    <property type="entry name" value="LeuA_bact_synth"/>
</dbReference>
<comment type="caution">
    <text evidence="13">The sequence shown here is derived from an EMBL/GenBank/DDBJ whole genome shotgun (WGS) entry which is preliminary data.</text>
</comment>
<comment type="function">
    <text evidence="11">Catalyzes the condensation of the acetyl group of acetyl-CoA with 3-methyl-2-oxobutanoate (2-ketoisovalerate) to form 3-carboxy-3-hydroxy-4-methylpentanoate (2-isopropylmalate).</text>
</comment>
<dbReference type="NCBIfam" id="TIGR00973">
    <property type="entry name" value="leuA_bact"/>
    <property type="match status" value="1"/>
</dbReference>
<dbReference type="PROSITE" id="PS50991">
    <property type="entry name" value="PYR_CT"/>
    <property type="match status" value="1"/>
</dbReference>
<dbReference type="Pfam" id="PF22617">
    <property type="entry name" value="HCS_D2"/>
    <property type="match status" value="1"/>
</dbReference>
<dbReference type="UniPathway" id="UPA00048">
    <property type="reaction ID" value="UER00070"/>
</dbReference>
<organism evidence="13 14">
    <name type="scientific">Candidatus Ghiorseimicrobium undicola</name>
    <dbReference type="NCBI Taxonomy" id="1974746"/>
    <lineage>
        <taxon>Bacteria</taxon>
        <taxon>Pseudomonadati</taxon>
        <taxon>Candidatus Omnitrophota</taxon>
        <taxon>Candidatus Ghiorseimicrobium</taxon>
    </lineage>
</organism>
<dbReference type="InterPro" id="IPR013785">
    <property type="entry name" value="Aldolase_TIM"/>
</dbReference>
<dbReference type="PROSITE" id="PS00816">
    <property type="entry name" value="AIPM_HOMOCIT_SYNTH_2"/>
    <property type="match status" value="1"/>
</dbReference>
<dbReference type="FunFam" id="3.30.160.270:FF:000003">
    <property type="entry name" value="2-isopropylmalate synthase"/>
    <property type="match status" value="1"/>
</dbReference>
<dbReference type="FunFam" id="1.10.238.260:FF:000001">
    <property type="entry name" value="2-isopropylmalate synthase"/>
    <property type="match status" value="1"/>
</dbReference>
<keyword evidence="11" id="KW-0963">Cytoplasm</keyword>
<dbReference type="SUPFAM" id="SSF110921">
    <property type="entry name" value="2-isopropylmalate synthase LeuA, allosteric (dimerisation) domain"/>
    <property type="match status" value="1"/>
</dbReference>
<dbReference type="GO" id="GO:0005737">
    <property type="term" value="C:cytoplasm"/>
    <property type="evidence" value="ECO:0007669"/>
    <property type="project" value="UniProtKB-UniRule"/>
</dbReference>
<feature type="binding site" evidence="11">
    <location>
        <position position="203"/>
    </location>
    <ligand>
        <name>Mn(2+)</name>
        <dbReference type="ChEBI" id="CHEBI:29035"/>
    </ligand>
</feature>
<feature type="binding site" evidence="11">
    <location>
        <position position="13"/>
    </location>
    <ligand>
        <name>Mn(2+)</name>
        <dbReference type="ChEBI" id="CHEBI:29035"/>
    </ligand>
</feature>
<dbReference type="NCBIfam" id="NF002085">
    <property type="entry name" value="PRK00915.1-2"/>
    <property type="match status" value="1"/>
</dbReference>
<dbReference type="InterPro" id="IPR050073">
    <property type="entry name" value="2-IPM_HCS-like"/>
</dbReference>
<dbReference type="InterPro" id="IPR013709">
    <property type="entry name" value="2-isopropylmalate_synth_dimer"/>
</dbReference>
<dbReference type="NCBIfam" id="NF002086">
    <property type="entry name" value="PRK00915.1-3"/>
    <property type="match status" value="1"/>
</dbReference>
<comment type="catalytic activity">
    <reaction evidence="11">
        <text>3-methyl-2-oxobutanoate + acetyl-CoA + H2O = (2S)-2-isopropylmalate + CoA + H(+)</text>
        <dbReference type="Rhea" id="RHEA:21524"/>
        <dbReference type="ChEBI" id="CHEBI:1178"/>
        <dbReference type="ChEBI" id="CHEBI:11851"/>
        <dbReference type="ChEBI" id="CHEBI:15377"/>
        <dbReference type="ChEBI" id="CHEBI:15378"/>
        <dbReference type="ChEBI" id="CHEBI:57287"/>
        <dbReference type="ChEBI" id="CHEBI:57288"/>
        <dbReference type="EC" id="2.3.3.13"/>
    </reaction>
</comment>
<dbReference type="GO" id="GO:0030145">
    <property type="term" value="F:manganese ion binding"/>
    <property type="evidence" value="ECO:0007669"/>
    <property type="project" value="UniProtKB-UniRule"/>
</dbReference>
<dbReference type="PANTHER" id="PTHR10277:SF9">
    <property type="entry name" value="2-ISOPROPYLMALATE SYNTHASE 1, CHLOROPLASTIC-RELATED"/>
    <property type="match status" value="1"/>
</dbReference>
<evidence type="ECO:0000256" key="6">
    <source>
        <dbReference type="ARBA" id="ARBA00022605"/>
    </source>
</evidence>
<feature type="domain" description="Pyruvate carboxyltransferase" evidence="12">
    <location>
        <begin position="4"/>
        <end position="267"/>
    </location>
</feature>
<evidence type="ECO:0000256" key="4">
    <source>
        <dbReference type="ARBA" id="ARBA00018198"/>
    </source>
</evidence>
<dbReference type="AlphaFoldDB" id="A0A2H0LWN1"/>
<keyword evidence="10 11" id="KW-0100">Branched-chain amino acid biosynthesis</keyword>